<dbReference type="InterPro" id="IPR002938">
    <property type="entry name" value="FAD-bd"/>
</dbReference>
<dbReference type="Proteomes" id="UP001174208">
    <property type="component" value="Unassembled WGS sequence"/>
</dbReference>
<dbReference type="InterPro" id="IPR036188">
    <property type="entry name" value="FAD/NAD-bd_sf"/>
</dbReference>
<evidence type="ECO:0000259" key="4">
    <source>
        <dbReference type="Pfam" id="PF01494"/>
    </source>
</evidence>
<dbReference type="EMBL" id="JAROCF010000001">
    <property type="protein sequence ID" value="MDN4614580.1"/>
    <property type="molecule type" value="Genomic_DNA"/>
</dbReference>
<keyword evidence="3" id="KW-0274">FAD</keyword>
<evidence type="ECO:0000256" key="2">
    <source>
        <dbReference type="ARBA" id="ARBA00022630"/>
    </source>
</evidence>
<proteinExistence type="predicted"/>
<name>A0ABT8KAV2_9MICO</name>
<comment type="cofactor">
    <cofactor evidence="1">
        <name>FAD</name>
        <dbReference type="ChEBI" id="CHEBI:57692"/>
    </cofactor>
</comment>
<accession>A0ABT8KAV2</accession>
<evidence type="ECO:0000256" key="1">
    <source>
        <dbReference type="ARBA" id="ARBA00001974"/>
    </source>
</evidence>
<sequence length="530" mass="56042">MADVVAADVLVVGAGPVGLTLAGDLARRGVRVRIIDNLPAPTTESRAIVLHSRSLDHLEAHGVVDEVLARGIVSTAMEFHAGGESIAEVAFGSIDAVYRHSVSLLQTDTERILADRLAEFSVEVERGVTLAGYQQDEEGVTATVQTHAGDPSTIRARYLVGADGARSTVRHLMGQKLEGDFAGEDFLLADVDGEHGYERAHFHTFLSPGETTALIFPLPEGRVRVMAELPPGTDPERAVTVEWVQQALADRGVELRITAAHWLTRFQLKHGQVARYRDRRVFLAGDAAHIHSPAGGLGMNTGIQDAMNLGWKLALALRAGGDDGAETLLDSYQSERYPVAAAVIAFSTRLSTLGTLKNPLAQRVRNAVLHAGAKLPPVQERLADEVEEQRVRYEGSPIVRGSGGRRGHALKPGDFLLLRDQHVAAALAQTTGHLVIELPGAGGAVEAGAAEAKAAKAAAVNAAVLPYVTGETTPLRLSEADAGRLADAAGLRDGGVVVVRPDGYVAYIGDAEEAPAAEASESAAVEAERR</sequence>
<dbReference type="PANTHER" id="PTHR43004:SF19">
    <property type="entry name" value="BINDING MONOOXYGENASE, PUTATIVE (JCVI)-RELATED"/>
    <property type="match status" value="1"/>
</dbReference>
<gene>
    <name evidence="5" type="ORF">P5G50_08955</name>
</gene>
<dbReference type="PRINTS" id="PR00420">
    <property type="entry name" value="RNGMNOXGNASE"/>
</dbReference>
<reference evidence="5" key="1">
    <citation type="submission" date="2023-06" db="EMBL/GenBank/DDBJ databases">
        <title>MT1 and MT2 Draft Genomes of Novel Species.</title>
        <authorList>
            <person name="Venkateswaran K."/>
        </authorList>
    </citation>
    <scope>NUCLEOTIDE SEQUENCE</scope>
    <source>
        <strain evidence="5">F6_8S_P_1B</strain>
    </source>
</reference>
<dbReference type="Pfam" id="PF01494">
    <property type="entry name" value="FAD_binding_3"/>
    <property type="match status" value="1"/>
</dbReference>
<feature type="domain" description="FAD-binding" evidence="4">
    <location>
        <begin position="7"/>
        <end position="347"/>
    </location>
</feature>
<dbReference type="InterPro" id="IPR050641">
    <property type="entry name" value="RIFMO-like"/>
</dbReference>
<keyword evidence="5" id="KW-0560">Oxidoreductase</keyword>
<dbReference type="GO" id="GO:0004497">
    <property type="term" value="F:monooxygenase activity"/>
    <property type="evidence" value="ECO:0007669"/>
    <property type="project" value="UniProtKB-KW"/>
</dbReference>
<evidence type="ECO:0000313" key="6">
    <source>
        <dbReference type="Proteomes" id="UP001174208"/>
    </source>
</evidence>
<keyword evidence="2" id="KW-0285">Flavoprotein</keyword>
<dbReference type="SUPFAM" id="SSF51905">
    <property type="entry name" value="FAD/NAD(P)-binding domain"/>
    <property type="match status" value="1"/>
</dbReference>
<evidence type="ECO:0000313" key="5">
    <source>
        <dbReference type="EMBL" id="MDN4614580.1"/>
    </source>
</evidence>
<comment type="caution">
    <text evidence="5">The sequence shown here is derived from an EMBL/GenBank/DDBJ whole genome shotgun (WGS) entry which is preliminary data.</text>
</comment>
<keyword evidence="6" id="KW-1185">Reference proteome</keyword>
<evidence type="ECO:0000256" key="3">
    <source>
        <dbReference type="ARBA" id="ARBA00022827"/>
    </source>
</evidence>
<dbReference type="PANTHER" id="PTHR43004">
    <property type="entry name" value="TRK SYSTEM POTASSIUM UPTAKE PROTEIN"/>
    <property type="match status" value="1"/>
</dbReference>
<dbReference type="Gene3D" id="3.30.70.2450">
    <property type="match status" value="1"/>
</dbReference>
<dbReference type="Gene3D" id="3.50.50.60">
    <property type="entry name" value="FAD/NAD(P)-binding domain"/>
    <property type="match status" value="1"/>
</dbReference>
<protein>
    <submittedName>
        <fullName evidence="5">FAD-dependent monooxygenase</fullName>
    </submittedName>
</protein>
<dbReference type="Gene3D" id="3.40.30.120">
    <property type="match status" value="1"/>
</dbReference>
<organism evidence="5 6">
    <name type="scientific">Leifsonia williamsii</name>
    <dbReference type="NCBI Taxonomy" id="3035919"/>
    <lineage>
        <taxon>Bacteria</taxon>
        <taxon>Bacillati</taxon>
        <taxon>Actinomycetota</taxon>
        <taxon>Actinomycetes</taxon>
        <taxon>Micrococcales</taxon>
        <taxon>Microbacteriaceae</taxon>
        <taxon>Leifsonia</taxon>
    </lineage>
</organism>
<keyword evidence="5" id="KW-0503">Monooxygenase</keyword>
<dbReference type="RefSeq" id="WP_301210828.1">
    <property type="nucleotide sequence ID" value="NZ_JAROCF010000001.1"/>
</dbReference>